<name>A0A327Q3C0_9BACT</name>
<evidence type="ECO:0000313" key="2">
    <source>
        <dbReference type="Proteomes" id="UP000249547"/>
    </source>
</evidence>
<keyword evidence="2" id="KW-1185">Reference proteome</keyword>
<sequence>MTHLPFYLLTLMLATCASCNEPQKTGLPTKHMPSNIRADTPYTKNTYTDASGSQVTIQNSFPKGGLRYTDPHGKAYVYAVFWTHIINETAQPFNLNIGFPVDSIELTSSPGSYFRILLPPDTMTTGKTSMFNYGLPRMELFLDTALLTPSTLKRTIAPHDSSAFYVVTLANQWVNGTLRAGLHMEKGKYYYVINGMKMYCGEVDKGFVLQP</sequence>
<proteinExistence type="predicted"/>
<comment type="caution">
    <text evidence="1">The sequence shown here is derived from an EMBL/GenBank/DDBJ whole genome shotgun (WGS) entry which is preliminary data.</text>
</comment>
<dbReference type="EMBL" id="QLLL01000014">
    <property type="protein sequence ID" value="RAI97682.1"/>
    <property type="molecule type" value="Genomic_DNA"/>
</dbReference>
<reference evidence="1 2" key="1">
    <citation type="submission" date="2018-06" db="EMBL/GenBank/DDBJ databases">
        <title>Genomic Encyclopedia of Archaeal and Bacterial Type Strains, Phase II (KMG-II): from individual species to whole genera.</title>
        <authorList>
            <person name="Goeker M."/>
        </authorList>
    </citation>
    <scope>NUCLEOTIDE SEQUENCE [LARGE SCALE GENOMIC DNA]</scope>
    <source>
        <strain evidence="1 2">DSM 23857</strain>
    </source>
</reference>
<dbReference type="Proteomes" id="UP000249547">
    <property type="component" value="Unassembled WGS sequence"/>
</dbReference>
<evidence type="ECO:0000313" key="1">
    <source>
        <dbReference type="EMBL" id="RAI97682.1"/>
    </source>
</evidence>
<dbReference type="OrthoDB" id="1179861at2"/>
<dbReference type="AlphaFoldDB" id="A0A327Q3C0"/>
<protein>
    <submittedName>
        <fullName evidence="1">Uncharacterized protein</fullName>
    </submittedName>
</protein>
<gene>
    <name evidence="1" type="ORF">LX64_04985</name>
</gene>
<accession>A0A327Q3C0</accession>
<organism evidence="1 2">
    <name type="scientific">Chitinophaga skermanii</name>
    <dbReference type="NCBI Taxonomy" id="331697"/>
    <lineage>
        <taxon>Bacteria</taxon>
        <taxon>Pseudomonadati</taxon>
        <taxon>Bacteroidota</taxon>
        <taxon>Chitinophagia</taxon>
        <taxon>Chitinophagales</taxon>
        <taxon>Chitinophagaceae</taxon>
        <taxon>Chitinophaga</taxon>
    </lineage>
</organism>